<accession>A0ABV6BUW7</accession>
<gene>
    <name evidence="2" type="ORF">ACFFLS_19365</name>
</gene>
<evidence type="ECO:0008006" key="4">
    <source>
        <dbReference type="Google" id="ProtNLM"/>
    </source>
</evidence>
<evidence type="ECO:0000313" key="3">
    <source>
        <dbReference type="Proteomes" id="UP001589734"/>
    </source>
</evidence>
<feature type="signal peptide" evidence="1">
    <location>
        <begin position="1"/>
        <end position="20"/>
    </location>
</feature>
<organism evidence="2 3">
    <name type="scientific">Flavobacterium procerum</name>
    <dbReference type="NCBI Taxonomy" id="1455569"/>
    <lineage>
        <taxon>Bacteria</taxon>
        <taxon>Pseudomonadati</taxon>
        <taxon>Bacteroidota</taxon>
        <taxon>Flavobacteriia</taxon>
        <taxon>Flavobacteriales</taxon>
        <taxon>Flavobacteriaceae</taxon>
        <taxon>Flavobacterium</taxon>
    </lineage>
</organism>
<proteinExistence type="predicted"/>
<evidence type="ECO:0000256" key="1">
    <source>
        <dbReference type="SAM" id="SignalP"/>
    </source>
</evidence>
<dbReference type="EMBL" id="JBHLYW010000019">
    <property type="protein sequence ID" value="MFC0079215.1"/>
    <property type="molecule type" value="Genomic_DNA"/>
</dbReference>
<sequence length="302" mass="33564">MRNYIHITLLLFILSNTVFGQSPDWSVNENKFQYTMSFEGFLNVDGKDLTDTKDKLAAFVNGECRGIASPIYVQTEKKYMVYLTVFSNTDNEVVSFRIYDSANNVVKNVEKTKVFENNKHYGDLFQSYSFASPALKSEAEITDFSLKDLKTAKVVQGSQITLYAGKGINVSTLNALFDLSPGAKLFIGTSNKISGSNSIDFTNPVQFQVLSQDQSVLKQWTVTVKLGTALFYKKDAVCYAGGVIKVLYDENEVATELTKDGVKILTQNIQNGQTVFNNLEAGKYNVSVGGTTKEIVINQKQQ</sequence>
<dbReference type="Proteomes" id="UP001589734">
    <property type="component" value="Unassembled WGS sequence"/>
</dbReference>
<dbReference type="Gene3D" id="2.60.40.2340">
    <property type="match status" value="1"/>
</dbReference>
<keyword evidence="3" id="KW-1185">Reference proteome</keyword>
<keyword evidence="1" id="KW-0732">Signal</keyword>
<feature type="chain" id="PRO_5046083821" description="T9SS C-terminal target domain-containing protein" evidence="1">
    <location>
        <begin position="21"/>
        <end position="302"/>
    </location>
</feature>
<reference evidence="2 3" key="1">
    <citation type="submission" date="2024-09" db="EMBL/GenBank/DDBJ databases">
        <authorList>
            <person name="Sun Q."/>
            <person name="Mori K."/>
        </authorList>
    </citation>
    <scope>NUCLEOTIDE SEQUENCE [LARGE SCALE GENOMIC DNA]</scope>
    <source>
        <strain evidence="2 3">CGMCC 1.12926</strain>
    </source>
</reference>
<protein>
    <recommendedName>
        <fullName evidence="4">T9SS C-terminal target domain-containing protein</fullName>
    </recommendedName>
</protein>
<comment type="caution">
    <text evidence="2">The sequence shown here is derived from an EMBL/GenBank/DDBJ whole genome shotgun (WGS) entry which is preliminary data.</text>
</comment>
<evidence type="ECO:0000313" key="2">
    <source>
        <dbReference type="EMBL" id="MFC0079215.1"/>
    </source>
</evidence>
<name>A0ABV6BUW7_9FLAO</name>
<dbReference type="RefSeq" id="WP_379682473.1">
    <property type="nucleotide sequence ID" value="NZ_JBHLYW010000019.1"/>
</dbReference>